<dbReference type="GO" id="GO:0006310">
    <property type="term" value="P:DNA recombination"/>
    <property type="evidence" value="ECO:0007669"/>
    <property type="project" value="UniProtKB-KW"/>
</dbReference>
<organism evidence="7 8">
    <name type="scientific">Lacisediminihabitans profunda</name>
    <dbReference type="NCBI Taxonomy" id="2594790"/>
    <lineage>
        <taxon>Bacteria</taxon>
        <taxon>Bacillati</taxon>
        <taxon>Actinomycetota</taxon>
        <taxon>Actinomycetes</taxon>
        <taxon>Micrococcales</taxon>
        <taxon>Microbacteriaceae</taxon>
        <taxon>Lacisediminihabitans</taxon>
    </lineage>
</organism>
<dbReference type="PROSITE" id="PS51900">
    <property type="entry name" value="CB"/>
    <property type="match status" value="1"/>
</dbReference>
<evidence type="ECO:0000259" key="6">
    <source>
        <dbReference type="PROSITE" id="PS51900"/>
    </source>
</evidence>
<evidence type="ECO:0000256" key="3">
    <source>
        <dbReference type="ARBA" id="ARBA00023172"/>
    </source>
</evidence>
<dbReference type="Proteomes" id="UP000321379">
    <property type="component" value="Unassembled WGS sequence"/>
</dbReference>
<dbReference type="EMBL" id="VRMG01000009">
    <property type="protein sequence ID" value="TXN29303.1"/>
    <property type="molecule type" value="Genomic_DNA"/>
</dbReference>
<protein>
    <submittedName>
        <fullName evidence="7">Site-specific integrase</fullName>
    </submittedName>
</protein>
<sequence>MTKPRRRQAGEGGISEYATKAGVRYLIKYTAPQEDGTKRIVLKRGFLTRKAAGEELREQRTKVVTGTHVLTNRVTVGAHMAEWLDGLRLGQSTVASYRKNVRLHIEPYLGDLRLDQLTGTRLTAHYRKLETSGRFDGTGGLSARTVRYVHTIIHSALGAAVRDGRLALNPADKATPPTARESISPEMKTWDSEELRRFLDWSQELPDELYQAWLLLAMTGMRRGEALALRWGDFDFTSGTVSVRRSAGLIRVKGKPVELLIGPPKSGRSRVVDLDPQSLAAMRSYRAQRGTLSLALAHADSYVLGDINGEVRHPERFSRTFHGRLVTARKALGADLLPEIRLHDLRHTHATLLLQAGVHPKIVSERLGHAKVSITMDVYSHAVPTLQREAASKLAGLVYGTGA</sequence>
<evidence type="ECO:0000313" key="8">
    <source>
        <dbReference type="Proteomes" id="UP000321379"/>
    </source>
</evidence>
<proteinExistence type="predicted"/>
<keyword evidence="2 4" id="KW-0238">DNA-binding</keyword>
<dbReference type="InterPro" id="IPR004107">
    <property type="entry name" value="Integrase_SAM-like_N"/>
</dbReference>
<dbReference type="InterPro" id="IPR010998">
    <property type="entry name" value="Integrase_recombinase_N"/>
</dbReference>
<name>A0A5C8ULW0_9MICO</name>
<evidence type="ECO:0000256" key="1">
    <source>
        <dbReference type="ARBA" id="ARBA00022908"/>
    </source>
</evidence>
<dbReference type="InterPro" id="IPR011010">
    <property type="entry name" value="DNA_brk_join_enz"/>
</dbReference>
<dbReference type="GO" id="GO:0015074">
    <property type="term" value="P:DNA integration"/>
    <property type="evidence" value="ECO:0007669"/>
    <property type="project" value="UniProtKB-KW"/>
</dbReference>
<dbReference type="PROSITE" id="PS51898">
    <property type="entry name" value="TYR_RECOMBINASE"/>
    <property type="match status" value="1"/>
</dbReference>
<feature type="domain" description="Tyr recombinase" evidence="5">
    <location>
        <begin position="185"/>
        <end position="392"/>
    </location>
</feature>
<dbReference type="RefSeq" id="WP_147784321.1">
    <property type="nucleotide sequence ID" value="NZ_VRMG01000009.1"/>
</dbReference>
<dbReference type="AlphaFoldDB" id="A0A5C8ULW0"/>
<dbReference type="PANTHER" id="PTHR30349:SF91">
    <property type="entry name" value="INTA PROTEIN"/>
    <property type="match status" value="1"/>
</dbReference>
<keyword evidence="1" id="KW-0229">DNA integration</keyword>
<dbReference type="InterPro" id="IPR013762">
    <property type="entry name" value="Integrase-like_cat_sf"/>
</dbReference>
<keyword evidence="3" id="KW-0233">DNA recombination</keyword>
<gene>
    <name evidence="7" type="ORF">FVP33_14080</name>
</gene>
<dbReference type="Pfam" id="PF00589">
    <property type="entry name" value="Phage_integrase"/>
    <property type="match status" value="1"/>
</dbReference>
<dbReference type="PANTHER" id="PTHR30349">
    <property type="entry name" value="PHAGE INTEGRASE-RELATED"/>
    <property type="match status" value="1"/>
</dbReference>
<keyword evidence="8" id="KW-1185">Reference proteome</keyword>
<evidence type="ECO:0000313" key="7">
    <source>
        <dbReference type="EMBL" id="TXN29303.1"/>
    </source>
</evidence>
<accession>A0A5C8ULW0</accession>
<feature type="domain" description="Core-binding (CB)" evidence="6">
    <location>
        <begin position="74"/>
        <end position="161"/>
    </location>
</feature>
<dbReference type="GO" id="GO:0003677">
    <property type="term" value="F:DNA binding"/>
    <property type="evidence" value="ECO:0007669"/>
    <property type="project" value="UniProtKB-UniRule"/>
</dbReference>
<evidence type="ECO:0000256" key="2">
    <source>
        <dbReference type="ARBA" id="ARBA00023125"/>
    </source>
</evidence>
<dbReference type="CDD" id="cd01189">
    <property type="entry name" value="INT_ICEBs1_C_like"/>
    <property type="match status" value="1"/>
</dbReference>
<evidence type="ECO:0000259" key="5">
    <source>
        <dbReference type="PROSITE" id="PS51898"/>
    </source>
</evidence>
<dbReference type="InterPro" id="IPR050090">
    <property type="entry name" value="Tyrosine_recombinase_XerCD"/>
</dbReference>
<dbReference type="SUPFAM" id="SSF56349">
    <property type="entry name" value="DNA breaking-rejoining enzymes"/>
    <property type="match status" value="1"/>
</dbReference>
<comment type="caution">
    <text evidence="7">The sequence shown here is derived from an EMBL/GenBank/DDBJ whole genome shotgun (WGS) entry which is preliminary data.</text>
</comment>
<dbReference type="InterPro" id="IPR044068">
    <property type="entry name" value="CB"/>
</dbReference>
<reference evidence="7 8" key="1">
    <citation type="submission" date="2019-08" db="EMBL/GenBank/DDBJ databases">
        <title>Bacterial whole genome sequence for Glaciihabitans sp. CHu50b-6-2.</title>
        <authorList>
            <person name="Jin L."/>
        </authorList>
    </citation>
    <scope>NUCLEOTIDE SEQUENCE [LARGE SCALE GENOMIC DNA]</scope>
    <source>
        <strain evidence="7 8">CHu50b-6-2</strain>
    </source>
</reference>
<dbReference type="Gene3D" id="1.10.443.10">
    <property type="entry name" value="Intergrase catalytic core"/>
    <property type="match status" value="1"/>
</dbReference>
<dbReference type="Gene3D" id="1.10.150.130">
    <property type="match status" value="1"/>
</dbReference>
<dbReference type="InterPro" id="IPR002104">
    <property type="entry name" value="Integrase_catalytic"/>
</dbReference>
<dbReference type="Pfam" id="PF14659">
    <property type="entry name" value="Phage_int_SAM_3"/>
    <property type="match status" value="1"/>
</dbReference>
<evidence type="ECO:0000256" key="4">
    <source>
        <dbReference type="PROSITE-ProRule" id="PRU01248"/>
    </source>
</evidence>